<keyword evidence="2" id="KW-1185">Reference proteome</keyword>
<dbReference type="Proteomes" id="UP000656042">
    <property type="component" value="Unassembled WGS sequence"/>
</dbReference>
<reference evidence="1" key="2">
    <citation type="submission" date="2020-09" db="EMBL/GenBank/DDBJ databases">
        <authorList>
            <person name="Sun Q."/>
            <person name="Zhou Y."/>
        </authorList>
    </citation>
    <scope>NUCLEOTIDE SEQUENCE</scope>
    <source>
        <strain evidence="1">CGMCC 4.7299</strain>
    </source>
</reference>
<evidence type="ECO:0000313" key="1">
    <source>
        <dbReference type="EMBL" id="GGK88736.1"/>
    </source>
</evidence>
<sequence>MELETDQRQTMSSPSDLPELFRKAVDDGWVSDQRGAWLMRHFRATYFGSPEAFRDVTGYEAAVNGRGIPDLDLASRGTARAAALARRGATFARAALHRLNADYPDHPPASAYVSISEVDMDDEVVYVGDVTFVTTHHGEPPYLEDVEGLTANAVLVIDSAECVDPS</sequence>
<accession>A0A8J3BZI8</accession>
<protein>
    <submittedName>
        <fullName evidence="1">Uncharacterized protein</fullName>
    </submittedName>
</protein>
<organism evidence="1 2">
    <name type="scientific">Mangrovihabitans endophyticus</name>
    <dbReference type="NCBI Taxonomy" id="1751298"/>
    <lineage>
        <taxon>Bacteria</taxon>
        <taxon>Bacillati</taxon>
        <taxon>Actinomycetota</taxon>
        <taxon>Actinomycetes</taxon>
        <taxon>Micromonosporales</taxon>
        <taxon>Micromonosporaceae</taxon>
        <taxon>Mangrovihabitans</taxon>
    </lineage>
</organism>
<dbReference type="EMBL" id="BMMX01000007">
    <property type="protein sequence ID" value="GGK88736.1"/>
    <property type="molecule type" value="Genomic_DNA"/>
</dbReference>
<dbReference type="AlphaFoldDB" id="A0A8J3BZI8"/>
<dbReference type="RefSeq" id="WP_189079187.1">
    <property type="nucleotide sequence ID" value="NZ_BMMX01000007.1"/>
</dbReference>
<evidence type="ECO:0000313" key="2">
    <source>
        <dbReference type="Proteomes" id="UP000656042"/>
    </source>
</evidence>
<reference evidence="1" key="1">
    <citation type="journal article" date="2014" name="Int. J. Syst. Evol. Microbiol.">
        <title>Complete genome sequence of Corynebacterium casei LMG S-19264T (=DSM 44701T), isolated from a smear-ripened cheese.</title>
        <authorList>
            <consortium name="US DOE Joint Genome Institute (JGI-PGF)"/>
            <person name="Walter F."/>
            <person name="Albersmeier A."/>
            <person name="Kalinowski J."/>
            <person name="Ruckert C."/>
        </authorList>
    </citation>
    <scope>NUCLEOTIDE SEQUENCE</scope>
    <source>
        <strain evidence="1">CGMCC 4.7299</strain>
    </source>
</reference>
<comment type="caution">
    <text evidence="1">The sequence shown here is derived from an EMBL/GenBank/DDBJ whole genome shotgun (WGS) entry which is preliminary data.</text>
</comment>
<gene>
    <name evidence="1" type="ORF">GCM10012284_23470</name>
</gene>
<proteinExistence type="predicted"/>
<name>A0A8J3BZI8_9ACTN</name>